<proteinExistence type="inferred from homology"/>
<gene>
    <name evidence="4" type="ORF">MCHLO_02807</name>
</gene>
<dbReference type="InterPro" id="IPR036291">
    <property type="entry name" value="NAD(P)-bd_dom_sf"/>
</dbReference>
<dbReference type="Proteomes" id="UP000815677">
    <property type="component" value="Unassembled WGS sequence"/>
</dbReference>
<sequence length="192" mass="20118">MAVPKKIVLVSGGNTGLGYEIIKALYASSRPYELILGTRTLSKGEAAVAQLAAEVPKSASTVNAIQLDVTSDASIEAAVASITGTHGHLKALINNAGVVFDGEISTGNTSIRDAFNTSWDTNVVGAHVLTSLAVPLLLKAPDPRILFMTSGTSSLAETEPALWHKHPSSSWINASPDRGWPIAQRVPTTVHL</sequence>
<dbReference type="Pfam" id="PF00106">
    <property type="entry name" value="adh_short"/>
    <property type="match status" value="1"/>
</dbReference>
<dbReference type="PANTHER" id="PTHR43963">
    <property type="entry name" value="CARBONYL REDUCTASE 1-RELATED"/>
    <property type="match status" value="1"/>
</dbReference>
<dbReference type="Gene3D" id="3.40.50.720">
    <property type="entry name" value="NAD(P)-binding Rossmann-like Domain"/>
    <property type="match status" value="1"/>
</dbReference>
<evidence type="ECO:0000313" key="4">
    <source>
        <dbReference type="EMBL" id="GAT45218.1"/>
    </source>
</evidence>
<dbReference type="InterPro" id="IPR002347">
    <property type="entry name" value="SDR_fam"/>
</dbReference>
<evidence type="ECO:0000256" key="2">
    <source>
        <dbReference type="ARBA" id="ARBA00022857"/>
    </source>
</evidence>
<comment type="similarity">
    <text evidence="1">Belongs to the short-chain dehydrogenases/reductases (SDR) family.</text>
</comment>
<organism evidence="4 5">
    <name type="scientific">Mycena chlorophos</name>
    <name type="common">Agaric fungus</name>
    <name type="synonym">Agaricus chlorophos</name>
    <dbReference type="NCBI Taxonomy" id="658473"/>
    <lineage>
        <taxon>Eukaryota</taxon>
        <taxon>Fungi</taxon>
        <taxon>Dikarya</taxon>
        <taxon>Basidiomycota</taxon>
        <taxon>Agaricomycotina</taxon>
        <taxon>Agaricomycetes</taxon>
        <taxon>Agaricomycetidae</taxon>
        <taxon>Agaricales</taxon>
        <taxon>Marasmiineae</taxon>
        <taxon>Mycenaceae</taxon>
        <taxon>Mycena</taxon>
    </lineage>
</organism>
<keyword evidence="2" id="KW-0521">NADP</keyword>
<protein>
    <submittedName>
        <fullName evidence="4">Short-chain dehydrogenase/reductase family protein</fullName>
    </submittedName>
</protein>
<keyword evidence="3" id="KW-0560">Oxidoreductase</keyword>
<dbReference type="EMBL" id="DF841004">
    <property type="protein sequence ID" value="GAT45218.1"/>
    <property type="molecule type" value="Genomic_DNA"/>
</dbReference>
<accession>A0ABQ0L228</accession>
<dbReference type="PANTHER" id="PTHR43963:SF6">
    <property type="entry name" value="CHAIN DEHYDROGENASE FAMILY PROTEIN, PUTATIVE (AFU_ORTHOLOGUE AFUA_3G15350)-RELATED"/>
    <property type="match status" value="1"/>
</dbReference>
<evidence type="ECO:0000313" key="5">
    <source>
        <dbReference type="Proteomes" id="UP000815677"/>
    </source>
</evidence>
<evidence type="ECO:0000256" key="1">
    <source>
        <dbReference type="ARBA" id="ARBA00006484"/>
    </source>
</evidence>
<evidence type="ECO:0000256" key="3">
    <source>
        <dbReference type="ARBA" id="ARBA00023002"/>
    </source>
</evidence>
<dbReference type="SUPFAM" id="SSF51735">
    <property type="entry name" value="NAD(P)-binding Rossmann-fold domains"/>
    <property type="match status" value="1"/>
</dbReference>
<name>A0ABQ0L228_MYCCL</name>
<dbReference type="PRINTS" id="PR00081">
    <property type="entry name" value="GDHRDH"/>
</dbReference>
<keyword evidence="5" id="KW-1185">Reference proteome</keyword>
<reference evidence="4" key="1">
    <citation type="submission" date="2014-09" db="EMBL/GenBank/DDBJ databases">
        <title>Genome sequence of the luminous mushroom Mycena chlorophos for searching fungal bioluminescence genes.</title>
        <authorList>
            <person name="Tanaka Y."/>
            <person name="Kasuga D."/>
            <person name="Oba Y."/>
            <person name="Hase S."/>
            <person name="Sato K."/>
            <person name="Oba Y."/>
            <person name="Sakakibara Y."/>
        </authorList>
    </citation>
    <scope>NUCLEOTIDE SEQUENCE</scope>
</reference>